<evidence type="ECO:0000313" key="3">
    <source>
        <dbReference type="Proteomes" id="UP000002593"/>
    </source>
</evidence>
<reference evidence="2 3" key="1">
    <citation type="journal article" date="2007" name="Archaea">
        <title>The genome of Hyperthermus butylicus: a sulfur-reducing, peptide fermenting, neutrophilic Crenarchaeote growing up to 108 degrees C.</title>
        <authorList>
            <person name="Brugger K."/>
            <person name="Chen L."/>
            <person name="Stark M."/>
            <person name="Zibat A."/>
            <person name="Redder P."/>
            <person name="Ruepp A."/>
            <person name="Awayez M."/>
            <person name="She Q."/>
            <person name="Garrett R.A."/>
            <person name="Klenk H.P."/>
        </authorList>
    </citation>
    <scope>NUCLEOTIDE SEQUENCE [LARGE SCALE GENOMIC DNA]</scope>
    <source>
        <strain evidence="3">DSM 5456 / JCM 9403 / PLM1-5</strain>
    </source>
</reference>
<dbReference type="EMBL" id="CP000493">
    <property type="protein sequence ID" value="ABM79951.1"/>
    <property type="molecule type" value="Genomic_DNA"/>
</dbReference>
<proteinExistence type="predicted"/>
<evidence type="ECO:0000256" key="1">
    <source>
        <dbReference type="SAM" id="Phobius"/>
    </source>
</evidence>
<dbReference type="AlphaFoldDB" id="A2BIZ0"/>
<feature type="transmembrane region" description="Helical" evidence="1">
    <location>
        <begin position="100"/>
        <end position="117"/>
    </location>
</feature>
<dbReference type="HOGENOM" id="CLU_2010076_0_0_2"/>
<keyword evidence="1" id="KW-1133">Transmembrane helix</keyword>
<dbReference type="KEGG" id="hbu:Hbut_0075"/>
<organism evidence="2 3">
    <name type="scientific">Hyperthermus butylicus (strain DSM 5456 / JCM 9403 / PLM1-5)</name>
    <dbReference type="NCBI Taxonomy" id="415426"/>
    <lineage>
        <taxon>Archaea</taxon>
        <taxon>Thermoproteota</taxon>
        <taxon>Thermoprotei</taxon>
        <taxon>Desulfurococcales</taxon>
        <taxon>Pyrodictiaceae</taxon>
        <taxon>Hyperthermus</taxon>
    </lineage>
</organism>
<evidence type="ECO:0000313" key="2">
    <source>
        <dbReference type="EMBL" id="ABM79951.1"/>
    </source>
</evidence>
<name>A2BIZ0_HYPBU</name>
<sequence>MEKLKPVFNGKPLMCPEHGCYIVSSSNAYPYMVVLILAAPDGKPELLFKRHYLVAGYNIELPINRTHVLLLEDVKPYPETVQLLLSLPDYKLFHRGIEDYLSFAAVAAVLAASAYAARRLRRR</sequence>
<dbReference type="GeneID" id="4782437"/>
<protein>
    <submittedName>
        <fullName evidence="2">Uncharacterized protein</fullName>
    </submittedName>
</protein>
<dbReference type="Proteomes" id="UP000002593">
    <property type="component" value="Chromosome"/>
</dbReference>
<gene>
    <name evidence="2" type="ordered locus">Hbut_0075</name>
</gene>
<keyword evidence="3" id="KW-1185">Reference proteome</keyword>
<dbReference type="RefSeq" id="WP_011821268.1">
    <property type="nucleotide sequence ID" value="NC_008818.1"/>
</dbReference>
<keyword evidence="1" id="KW-0812">Transmembrane</keyword>
<accession>A2BIZ0</accession>
<dbReference type="EnsemblBacteria" id="ABM79951">
    <property type="protein sequence ID" value="ABM79951"/>
    <property type="gene ID" value="Hbut_0075"/>
</dbReference>
<keyword evidence="1" id="KW-0472">Membrane</keyword>